<feature type="compositionally biased region" description="Basic and acidic residues" evidence="1">
    <location>
        <begin position="71"/>
        <end position="85"/>
    </location>
</feature>
<evidence type="ECO:0000313" key="3">
    <source>
        <dbReference type="Proteomes" id="UP000789572"/>
    </source>
</evidence>
<sequence length="100" mass="11224">YIFRLNGTTIVVVHSSNDPSTAASDLFRTSSQSIQSSSAICKDNVNWRRRTNKQSARYAEEAENRCPAQLHTEKEEGGGINKESESANLPEYETEELDEE</sequence>
<organism evidence="2 3">
    <name type="scientific">Paraglomus occultum</name>
    <dbReference type="NCBI Taxonomy" id="144539"/>
    <lineage>
        <taxon>Eukaryota</taxon>
        <taxon>Fungi</taxon>
        <taxon>Fungi incertae sedis</taxon>
        <taxon>Mucoromycota</taxon>
        <taxon>Glomeromycotina</taxon>
        <taxon>Glomeromycetes</taxon>
        <taxon>Paraglomerales</taxon>
        <taxon>Paraglomeraceae</taxon>
        <taxon>Paraglomus</taxon>
    </lineage>
</organism>
<dbReference type="AlphaFoldDB" id="A0A9N9DUG1"/>
<protein>
    <submittedName>
        <fullName evidence="2">2309_t:CDS:1</fullName>
    </submittedName>
</protein>
<proteinExistence type="predicted"/>
<comment type="caution">
    <text evidence="2">The sequence shown here is derived from an EMBL/GenBank/DDBJ whole genome shotgun (WGS) entry which is preliminary data.</text>
</comment>
<reference evidence="2" key="1">
    <citation type="submission" date="2021-06" db="EMBL/GenBank/DDBJ databases">
        <authorList>
            <person name="Kallberg Y."/>
            <person name="Tangrot J."/>
            <person name="Rosling A."/>
        </authorList>
    </citation>
    <scope>NUCLEOTIDE SEQUENCE</scope>
    <source>
        <strain evidence="2">IA702</strain>
    </source>
</reference>
<gene>
    <name evidence="2" type="ORF">POCULU_LOCUS10095</name>
</gene>
<feature type="region of interest" description="Disordered" evidence="1">
    <location>
        <begin position="58"/>
        <end position="100"/>
    </location>
</feature>
<name>A0A9N9DUG1_9GLOM</name>
<accession>A0A9N9DUG1</accession>
<dbReference type="Proteomes" id="UP000789572">
    <property type="component" value="Unassembled WGS sequence"/>
</dbReference>
<keyword evidence="3" id="KW-1185">Reference proteome</keyword>
<feature type="non-terminal residue" evidence="2">
    <location>
        <position position="100"/>
    </location>
</feature>
<feature type="non-terminal residue" evidence="2">
    <location>
        <position position="1"/>
    </location>
</feature>
<evidence type="ECO:0000256" key="1">
    <source>
        <dbReference type="SAM" id="MobiDB-lite"/>
    </source>
</evidence>
<evidence type="ECO:0000313" key="2">
    <source>
        <dbReference type="EMBL" id="CAG8653834.1"/>
    </source>
</evidence>
<dbReference type="EMBL" id="CAJVPJ010004618">
    <property type="protein sequence ID" value="CAG8653834.1"/>
    <property type="molecule type" value="Genomic_DNA"/>
</dbReference>